<sequence length="63" mass="7402">MGSLLVLFLDRLGLKNQLNALFRIVELEIRRTFIDCLDTAKFGLCDFEKSCWDYTTITCSFFR</sequence>
<accession>A0A9I9EBG0</accession>
<proteinExistence type="predicted"/>
<dbReference type="AlphaFoldDB" id="A0A9I9EBG0"/>
<dbReference type="EnsemblPlants" id="MELO3C031264.2.1">
    <property type="protein sequence ID" value="MELO3C031264.2.1"/>
    <property type="gene ID" value="MELO3C031264.2"/>
</dbReference>
<organism evidence="1">
    <name type="scientific">Cucumis melo</name>
    <name type="common">Muskmelon</name>
    <dbReference type="NCBI Taxonomy" id="3656"/>
    <lineage>
        <taxon>Eukaryota</taxon>
        <taxon>Viridiplantae</taxon>
        <taxon>Streptophyta</taxon>
        <taxon>Embryophyta</taxon>
        <taxon>Tracheophyta</taxon>
        <taxon>Spermatophyta</taxon>
        <taxon>Magnoliopsida</taxon>
        <taxon>eudicotyledons</taxon>
        <taxon>Gunneridae</taxon>
        <taxon>Pentapetalae</taxon>
        <taxon>rosids</taxon>
        <taxon>fabids</taxon>
        <taxon>Cucurbitales</taxon>
        <taxon>Cucurbitaceae</taxon>
        <taxon>Benincaseae</taxon>
        <taxon>Cucumis</taxon>
    </lineage>
</organism>
<evidence type="ECO:0000313" key="1">
    <source>
        <dbReference type="EnsemblPlants" id="MELO3C031264.2.1"/>
    </source>
</evidence>
<reference evidence="1" key="1">
    <citation type="submission" date="2023-03" db="UniProtKB">
        <authorList>
            <consortium name="EnsemblPlants"/>
        </authorList>
    </citation>
    <scope>IDENTIFICATION</scope>
</reference>
<protein>
    <submittedName>
        <fullName evidence="1">Uncharacterized protein</fullName>
    </submittedName>
</protein>
<dbReference type="Gramene" id="MELO3C031264.2.1">
    <property type="protein sequence ID" value="MELO3C031264.2.1"/>
    <property type="gene ID" value="MELO3C031264.2"/>
</dbReference>
<name>A0A9I9EBG0_CUCME</name>